<feature type="transmembrane region" description="Helical" evidence="6">
    <location>
        <begin position="358"/>
        <end position="383"/>
    </location>
</feature>
<dbReference type="Gene3D" id="1.20.1250.20">
    <property type="entry name" value="MFS general substrate transporter like domains"/>
    <property type="match status" value="1"/>
</dbReference>
<evidence type="ECO:0000256" key="3">
    <source>
        <dbReference type="ARBA" id="ARBA00022692"/>
    </source>
</evidence>
<keyword evidence="4 6" id="KW-1133">Transmembrane helix</keyword>
<reference evidence="7 8" key="1">
    <citation type="journal article" date="2021" name="Nat. Plants">
        <title>The Taxus genome provides insights into paclitaxel biosynthesis.</title>
        <authorList>
            <person name="Xiong X."/>
            <person name="Gou J."/>
            <person name="Liao Q."/>
            <person name="Li Y."/>
            <person name="Zhou Q."/>
            <person name="Bi G."/>
            <person name="Li C."/>
            <person name="Du R."/>
            <person name="Wang X."/>
            <person name="Sun T."/>
            <person name="Guo L."/>
            <person name="Liang H."/>
            <person name="Lu P."/>
            <person name="Wu Y."/>
            <person name="Zhang Z."/>
            <person name="Ro D.K."/>
            <person name="Shang Y."/>
            <person name="Huang S."/>
            <person name="Yan J."/>
        </authorList>
    </citation>
    <scope>NUCLEOTIDE SEQUENCE [LARGE SCALE GENOMIC DNA]</scope>
    <source>
        <strain evidence="7">Ta-2019</strain>
    </source>
</reference>
<protein>
    <recommendedName>
        <fullName evidence="9">Nitrate transporter</fullName>
    </recommendedName>
</protein>
<evidence type="ECO:0000256" key="2">
    <source>
        <dbReference type="ARBA" id="ARBA00005982"/>
    </source>
</evidence>
<feature type="transmembrane region" description="Helical" evidence="6">
    <location>
        <begin position="214"/>
        <end position="238"/>
    </location>
</feature>
<accession>A0AA38FXH0</accession>
<gene>
    <name evidence="7" type="ORF">KI387_027336</name>
</gene>
<evidence type="ECO:0008006" key="9">
    <source>
        <dbReference type="Google" id="ProtNLM"/>
    </source>
</evidence>
<dbReference type="GO" id="GO:0022857">
    <property type="term" value="F:transmembrane transporter activity"/>
    <property type="evidence" value="ECO:0007669"/>
    <property type="project" value="InterPro"/>
</dbReference>
<evidence type="ECO:0000256" key="1">
    <source>
        <dbReference type="ARBA" id="ARBA00004141"/>
    </source>
</evidence>
<feature type="transmembrane region" description="Helical" evidence="6">
    <location>
        <begin position="467"/>
        <end position="487"/>
    </location>
</feature>
<comment type="similarity">
    <text evidence="2">Belongs to the major facilitator superfamily. Proton-dependent oligopeptide transporter (POT/PTR) (TC 2.A.17) family.</text>
</comment>
<comment type="subcellular location">
    <subcellularLocation>
        <location evidence="1">Membrane</location>
        <topology evidence="1">Multi-pass membrane protein</topology>
    </subcellularLocation>
</comment>
<feature type="transmembrane region" description="Helical" evidence="6">
    <location>
        <begin position="28"/>
        <end position="50"/>
    </location>
</feature>
<evidence type="ECO:0000313" key="7">
    <source>
        <dbReference type="EMBL" id="KAH9312301.1"/>
    </source>
</evidence>
<dbReference type="Pfam" id="PF00854">
    <property type="entry name" value="PTR2"/>
    <property type="match status" value="1"/>
</dbReference>
<dbReference type="InterPro" id="IPR036259">
    <property type="entry name" value="MFS_trans_sf"/>
</dbReference>
<dbReference type="OMA" id="RPCHANT"/>
<dbReference type="EMBL" id="JAHRHJ020000006">
    <property type="protein sequence ID" value="KAH9312301.1"/>
    <property type="molecule type" value="Genomic_DNA"/>
</dbReference>
<feature type="transmembrane region" description="Helical" evidence="6">
    <location>
        <begin position="521"/>
        <end position="546"/>
    </location>
</feature>
<dbReference type="Proteomes" id="UP000824469">
    <property type="component" value="Unassembled WGS sequence"/>
</dbReference>
<feature type="transmembrane region" description="Helical" evidence="6">
    <location>
        <begin position="141"/>
        <end position="164"/>
    </location>
</feature>
<evidence type="ECO:0000256" key="5">
    <source>
        <dbReference type="ARBA" id="ARBA00023136"/>
    </source>
</evidence>
<organism evidence="7 8">
    <name type="scientific">Taxus chinensis</name>
    <name type="common">Chinese yew</name>
    <name type="synonym">Taxus wallichiana var. chinensis</name>
    <dbReference type="NCBI Taxonomy" id="29808"/>
    <lineage>
        <taxon>Eukaryota</taxon>
        <taxon>Viridiplantae</taxon>
        <taxon>Streptophyta</taxon>
        <taxon>Embryophyta</taxon>
        <taxon>Tracheophyta</taxon>
        <taxon>Spermatophyta</taxon>
        <taxon>Pinopsida</taxon>
        <taxon>Pinidae</taxon>
        <taxon>Conifers II</taxon>
        <taxon>Cupressales</taxon>
        <taxon>Taxaceae</taxon>
        <taxon>Taxus</taxon>
    </lineage>
</organism>
<sequence>MEDEENGRCVREDFVDWRGRPCHANTSGGVMAAAFVLVAQAFEGMALIAVQNNLITYLYTDMHFSVAKSANAVTTFVGTAYLLSLAGGFMTDSFLNRFKTMSIFSAVELAGYMLLTAQAYFPSLKPHKCSTNKCHEGHGVQIGVMLSALYLIAIGCGFMKSNLMAHGADQFDQKIPLQKKMMFNFFNWAYFGLSSGSVVALTLLVWVQDNVGRFWGFGISAAAMFIAFLTLVSGNCLYRNRIPRGSPLTRILQVLVAAFRNRKSQLLDQENKTCLHPSTQIGFLSKAAFKHEGDDDSHPWQSCSLEQVEETRRFLRILPIFGTTIVMNCTTAQLQTFSVQQGSIMYKTVGKSFDVPPASVGAVPLVVLLFLAPLYSLYFVPFARHFTEHPAGVPTLHRTGVGLIFSAASMAVAAIVESKRRSNVTQLSIMYLIPQFFLSNLSEFFTKVGLVEFFYSESPPEMRSMSVALNASSVALGYFMSSLLVSLTNYVTLTKKKIEHSVVQCGGWLSDNDLNKDHLHWFYWLLCVISIVNFFGYAFCAMSYCYNNNSDQNSDIMLQQDPVCIKSSGEHL</sequence>
<feature type="transmembrane region" description="Helical" evidence="6">
    <location>
        <begin position="70"/>
        <end position="91"/>
    </location>
</feature>
<name>A0AA38FXH0_TAXCH</name>
<keyword evidence="8" id="KW-1185">Reference proteome</keyword>
<keyword evidence="3 6" id="KW-0812">Transmembrane</keyword>
<dbReference type="PANTHER" id="PTHR11654">
    <property type="entry name" value="OLIGOPEPTIDE TRANSPORTER-RELATED"/>
    <property type="match status" value="1"/>
</dbReference>
<feature type="transmembrane region" description="Helical" evidence="6">
    <location>
        <begin position="103"/>
        <end position="121"/>
    </location>
</feature>
<proteinExistence type="inferred from homology"/>
<dbReference type="GO" id="GO:0016020">
    <property type="term" value="C:membrane"/>
    <property type="evidence" value="ECO:0007669"/>
    <property type="project" value="UniProtKB-SubCell"/>
</dbReference>
<dbReference type="AlphaFoldDB" id="A0AA38FXH0"/>
<feature type="transmembrane region" description="Helical" evidence="6">
    <location>
        <begin position="395"/>
        <end position="416"/>
    </location>
</feature>
<dbReference type="SUPFAM" id="SSF103473">
    <property type="entry name" value="MFS general substrate transporter"/>
    <property type="match status" value="1"/>
</dbReference>
<comment type="caution">
    <text evidence="7">The sequence shown here is derived from an EMBL/GenBank/DDBJ whole genome shotgun (WGS) entry which is preliminary data.</text>
</comment>
<evidence type="ECO:0000256" key="6">
    <source>
        <dbReference type="SAM" id="Phobius"/>
    </source>
</evidence>
<evidence type="ECO:0000256" key="4">
    <source>
        <dbReference type="ARBA" id="ARBA00022989"/>
    </source>
</evidence>
<keyword evidence="5 6" id="KW-0472">Membrane</keyword>
<evidence type="ECO:0000313" key="8">
    <source>
        <dbReference type="Proteomes" id="UP000824469"/>
    </source>
</evidence>
<feature type="transmembrane region" description="Helical" evidence="6">
    <location>
        <begin position="185"/>
        <end position="208"/>
    </location>
</feature>
<dbReference type="InterPro" id="IPR000109">
    <property type="entry name" value="POT_fam"/>
</dbReference>